<feature type="transmembrane region" description="Helical" evidence="1">
    <location>
        <begin position="159"/>
        <end position="179"/>
    </location>
</feature>
<organism evidence="2 3">
    <name type="scientific">Plasmodium malariae</name>
    <dbReference type="NCBI Taxonomy" id="5858"/>
    <lineage>
        <taxon>Eukaryota</taxon>
        <taxon>Sar</taxon>
        <taxon>Alveolata</taxon>
        <taxon>Apicomplexa</taxon>
        <taxon>Aconoidasida</taxon>
        <taxon>Haemosporida</taxon>
        <taxon>Plasmodiidae</taxon>
        <taxon>Plasmodium</taxon>
        <taxon>Plasmodium (Plasmodium)</taxon>
    </lineage>
</organism>
<keyword evidence="3" id="KW-1185">Reference proteome</keyword>
<gene>
    <name evidence="2" type="primary">PmUG01_01034500</name>
    <name evidence="2" type="ORF">PMUG01_01034500</name>
</gene>
<keyword evidence="1" id="KW-0812">Transmembrane</keyword>
<dbReference type="KEGG" id="pmal:PMUG01_01034500"/>
<protein>
    <recommendedName>
        <fullName evidence="4">Fam-m protein</fullName>
    </recommendedName>
</protein>
<evidence type="ECO:0008006" key="4">
    <source>
        <dbReference type="Google" id="ProtNLM"/>
    </source>
</evidence>
<dbReference type="RefSeq" id="XP_028860115.1">
    <property type="nucleotide sequence ID" value="XM_029008568.1"/>
</dbReference>
<dbReference type="Pfam" id="PF12420">
    <property type="entry name" value="DUF3671"/>
    <property type="match status" value="1"/>
</dbReference>
<evidence type="ECO:0000313" key="3">
    <source>
        <dbReference type="Proteomes" id="UP000219813"/>
    </source>
</evidence>
<dbReference type="VEuPathDB" id="PlasmoDB:PmUG01_01034500"/>
<dbReference type="AlphaFoldDB" id="A0A1D3JKH2"/>
<dbReference type="OrthoDB" id="388916at2759"/>
<dbReference type="GeneID" id="39866499"/>
<dbReference type="InterPro" id="IPR022139">
    <property type="entry name" value="Fam-L/Fam-M-like_plasmodium"/>
</dbReference>
<keyword evidence="1" id="KW-0472">Membrane</keyword>
<dbReference type="Proteomes" id="UP000219813">
    <property type="component" value="Chromosome 1"/>
</dbReference>
<reference evidence="2 3" key="1">
    <citation type="submission" date="2016-06" db="EMBL/GenBank/DDBJ databases">
        <authorList>
            <consortium name="Pathogen Informatics"/>
        </authorList>
    </citation>
    <scope>NUCLEOTIDE SEQUENCE [LARGE SCALE GENOMIC DNA]</scope>
</reference>
<evidence type="ECO:0000256" key="1">
    <source>
        <dbReference type="SAM" id="Phobius"/>
    </source>
</evidence>
<dbReference type="EMBL" id="LT594622">
    <property type="protein sequence ID" value="SBT87050.1"/>
    <property type="molecule type" value="Genomic_DNA"/>
</dbReference>
<evidence type="ECO:0000313" key="2">
    <source>
        <dbReference type="EMBL" id="SBT87050.1"/>
    </source>
</evidence>
<name>A0A1D3JKH2_PLAMA</name>
<proteinExistence type="predicted"/>
<sequence>MEENFKLLIFTKTFMFMLLTWIFHFNDDLGNFYTYFYKNYSFDGKLCTITYRLLAKHKQGKCSNTKWINEVIPNNGKYKQKDTYNNEKITKGKSIRIDKCSSKCGENYEVPKRNEYNMYTRRNSYCKKRAFDKIYYKNIVRNEAIEDFKFLKKSIKVKLFGIFILGSFHILVGIALLVLKQLNYLDAIDKLLPILSSDKVLSAVVFLILTFVVEAAILYLNKKVLKYIKTLEKKSDIHNTAYPLLHKVVLYKK</sequence>
<feature type="transmembrane region" description="Helical" evidence="1">
    <location>
        <begin position="199"/>
        <end position="220"/>
    </location>
</feature>
<accession>A0A1D3JKH2</accession>
<keyword evidence="1" id="KW-1133">Transmembrane helix</keyword>